<sequence>MTNLSQGIPENTMDVTCNKNTNNPTWRITTRKAEDTETEDTETEEVVFTVHGIIVESDLPPVTRPIARSTSPRHVQQRISITGLDTQSFAGAMQGLASIENFLRLNIRDNAFNEIGTIINGYQVIEISNRYFTGKRFASGVDKEKLSPEIDPNGVLAELQGDGFVYTSENKVEYYQRTISAAGEYQ</sequence>
<evidence type="ECO:0000313" key="2">
    <source>
        <dbReference type="EMBL" id="KAK7051113.1"/>
    </source>
</evidence>
<keyword evidence="3" id="KW-1185">Reference proteome</keyword>
<reference evidence="2 3" key="1">
    <citation type="submission" date="2024-01" db="EMBL/GenBank/DDBJ databases">
        <title>A draft genome for a cacao thread blight-causing isolate of Paramarasmius palmivorus.</title>
        <authorList>
            <person name="Baruah I.K."/>
            <person name="Bukari Y."/>
            <person name="Amoako-Attah I."/>
            <person name="Meinhardt L.W."/>
            <person name="Bailey B.A."/>
            <person name="Cohen S.P."/>
        </authorList>
    </citation>
    <scope>NUCLEOTIDE SEQUENCE [LARGE SCALE GENOMIC DNA]</scope>
    <source>
        <strain evidence="2 3">GH-12</strain>
    </source>
</reference>
<dbReference type="Proteomes" id="UP001383192">
    <property type="component" value="Unassembled WGS sequence"/>
</dbReference>
<comment type="caution">
    <text evidence="2">The sequence shown here is derived from an EMBL/GenBank/DDBJ whole genome shotgun (WGS) entry which is preliminary data.</text>
</comment>
<organism evidence="2 3">
    <name type="scientific">Paramarasmius palmivorus</name>
    <dbReference type="NCBI Taxonomy" id="297713"/>
    <lineage>
        <taxon>Eukaryota</taxon>
        <taxon>Fungi</taxon>
        <taxon>Dikarya</taxon>
        <taxon>Basidiomycota</taxon>
        <taxon>Agaricomycotina</taxon>
        <taxon>Agaricomycetes</taxon>
        <taxon>Agaricomycetidae</taxon>
        <taxon>Agaricales</taxon>
        <taxon>Marasmiineae</taxon>
        <taxon>Marasmiaceae</taxon>
        <taxon>Paramarasmius</taxon>
    </lineage>
</organism>
<feature type="region of interest" description="Disordered" evidence="1">
    <location>
        <begin position="1"/>
        <end position="21"/>
    </location>
</feature>
<dbReference type="AlphaFoldDB" id="A0AAW0DEP4"/>
<accession>A0AAW0DEP4</accession>
<dbReference type="EMBL" id="JAYKXP010000014">
    <property type="protein sequence ID" value="KAK7051113.1"/>
    <property type="molecule type" value="Genomic_DNA"/>
</dbReference>
<evidence type="ECO:0000313" key="3">
    <source>
        <dbReference type="Proteomes" id="UP001383192"/>
    </source>
</evidence>
<evidence type="ECO:0000256" key="1">
    <source>
        <dbReference type="SAM" id="MobiDB-lite"/>
    </source>
</evidence>
<protein>
    <submittedName>
        <fullName evidence="2">Uncharacterized protein</fullName>
    </submittedName>
</protein>
<name>A0AAW0DEP4_9AGAR</name>
<gene>
    <name evidence="2" type="ORF">VNI00_005225</name>
</gene>
<proteinExistence type="predicted"/>